<keyword evidence="1" id="KW-0732">Signal</keyword>
<protein>
    <recommendedName>
        <fullName evidence="5">DUF4962 domain-containing protein</fullName>
    </recommendedName>
</protein>
<evidence type="ECO:0000256" key="1">
    <source>
        <dbReference type="SAM" id="SignalP"/>
    </source>
</evidence>
<dbReference type="PANTHER" id="PTHR40616">
    <property type="entry name" value="LINALOOL DEHYDRATASE_ISOMERASE DOMAIN-CONTAINING PROTEIN"/>
    <property type="match status" value="1"/>
</dbReference>
<feature type="signal peptide" evidence="1">
    <location>
        <begin position="1"/>
        <end position="28"/>
    </location>
</feature>
<dbReference type="PANTHER" id="PTHR40616:SF1">
    <property type="entry name" value="LINALOOL DEHYDRATASE_ISOMERASE DOMAIN-CONTAINING PROTEIN"/>
    <property type="match status" value="1"/>
</dbReference>
<reference evidence="3" key="2">
    <citation type="submission" date="2014-06" db="EMBL/GenBank/DDBJ databases">
        <authorList>
            <person name="Ju J."/>
            <person name="Zhang J."/>
        </authorList>
    </citation>
    <scope>NUCLEOTIDE SEQUENCE</scope>
    <source>
        <strain evidence="3">SscI8</strain>
    </source>
</reference>
<evidence type="ECO:0000313" key="2">
    <source>
        <dbReference type="EMBL" id="CDS01830.1"/>
    </source>
</evidence>
<evidence type="ECO:0000313" key="4">
    <source>
        <dbReference type="Proteomes" id="UP000242770"/>
    </source>
</evidence>
<sequence length="597" mass="64356">MVKVSSLNSGLAAAAALAVAGWLSPVQALPSGISSTTGLGLDQLLTSRTDASTNGTDFLSTLSPGQRHVFTASLSMMDSNFQPPYIFDSSRYTAYYAVSLLARNGPGDAALAKQLIHNAIAAQWKNSSDIWYGAFLDPDQPAPGKLNAPKIYGSYDANSNLFVATAFMLAIQDFGHLMDSETKNAVIEAGYRAVVGDTYRVFGIDGDNLTPAYSNPWLMRCMAMSYYGNLKNDANMTSYAERYAGEFYSLFDMYDTLSEFNSGTYTGVSLWALSLAGYLPSNTTMAKRAGDTISKIWAKTAELWQPQLNSLGGSWDRTYGFGLSDYVNLLGFYVAGLNDGPAKGWPQPWKLSGSPHVSDAAFAPLMAITSKYHDQYVSQRSREYLQPCAAGTKTGRLIKSNAWSPPFDADVKQYGPRNYTAWIGDNVSVGGTEIDEAVIGGPAKNPTAFTPAVMLWATPDTHGLNYVQPKASWLSLYPTTQTISATASSSNLTIRFPPSKAFAANYTAFTQMTLMVGTSPLNNLPSDFLVSSNSTNGTLPGMELTLSGNVASSAVNRSLTYDSSKDIIGFYYYNLTFALGGLPKNTVPELVVSYKLA</sequence>
<dbReference type="EMBL" id="CCFA01004633">
    <property type="protein sequence ID" value="CDS01830.1"/>
    <property type="molecule type" value="Genomic_DNA"/>
</dbReference>
<organism evidence="2 4">
    <name type="scientific">Sporisorium scitamineum</name>
    <dbReference type="NCBI Taxonomy" id="49012"/>
    <lineage>
        <taxon>Eukaryota</taxon>
        <taxon>Fungi</taxon>
        <taxon>Dikarya</taxon>
        <taxon>Basidiomycota</taxon>
        <taxon>Ustilaginomycotina</taxon>
        <taxon>Ustilaginomycetes</taxon>
        <taxon>Ustilaginales</taxon>
        <taxon>Ustilaginaceae</taxon>
        <taxon>Sporisorium</taxon>
    </lineage>
</organism>
<proteinExistence type="predicted"/>
<feature type="chain" id="PRO_5015038942" description="DUF4962 domain-containing protein" evidence="1">
    <location>
        <begin position="29"/>
        <end position="597"/>
    </location>
</feature>
<evidence type="ECO:0000313" key="3">
    <source>
        <dbReference type="EMBL" id="CDU22878.1"/>
    </source>
</evidence>
<name>A0A0F7RZ98_9BASI</name>
<dbReference type="STRING" id="49012.A0A0F7RZ98"/>
<keyword evidence="4" id="KW-1185">Reference proteome</keyword>
<reference evidence="4" key="1">
    <citation type="submission" date="2014-06" db="EMBL/GenBank/DDBJ databases">
        <authorList>
            <person name="Berkman P.J."/>
        </authorList>
    </citation>
    <scope>NUCLEOTIDE SEQUENCE [LARGE SCALE GENOMIC DNA]</scope>
</reference>
<reference evidence="2" key="3">
    <citation type="submission" date="2014-06" db="EMBL/GenBank/DDBJ databases">
        <authorList>
            <person name="Berkman J.Paul."/>
        </authorList>
    </citation>
    <scope>NUCLEOTIDE SEQUENCE [LARGE SCALE GENOMIC DNA]</scope>
</reference>
<dbReference type="Proteomes" id="UP000242770">
    <property type="component" value="Unassembled WGS sequence"/>
</dbReference>
<dbReference type="OrthoDB" id="2580323at2759"/>
<dbReference type="AlphaFoldDB" id="A0A0F7RZ98"/>
<dbReference type="EMBL" id="LK056657">
    <property type="protein sequence ID" value="CDU22878.1"/>
    <property type="molecule type" value="Genomic_DNA"/>
</dbReference>
<evidence type="ECO:0008006" key="5">
    <source>
        <dbReference type="Google" id="ProtNLM"/>
    </source>
</evidence>
<gene>
    <name evidence="2" type="primary">SSCI76100.1</name>
    <name evidence="3" type="ORF">SPSC_01508</name>
</gene>
<accession>A0A0F7RZ98</accession>